<dbReference type="AlphaFoldDB" id="A0A6B3SNF6"/>
<evidence type="ECO:0000313" key="1">
    <source>
        <dbReference type="EMBL" id="NEX62261.1"/>
    </source>
</evidence>
<comment type="caution">
    <text evidence="1">The sequence shown here is derived from an EMBL/GenBank/DDBJ whole genome shotgun (WGS) entry which is preliminary data.</text>
</comment>
<gene>
    <name evidence="1" type="ORF">G3574_14325</name>
</gene>
<reference evidence="1 2" key="1">
    <citation type="submission" date="2020-02" db="EMBL/GenBank/DDBJ databases">
        <authorList>
            <person name="Kim M.K."/>
        </authorList>
    </citation>
    <scope>NUCLEOTIDE SEQUENCE [LARGE SCALE GENOMIC DNA]</scope>
    <source>
        <strain evidence="1 2">17J57-3</strain>
    </source>
</reference>
<organism evidence="1 2">
    <name type="scientific">Noviherbaspirillum galbum</name>
    <dbReference type="NCBI Taxonomy" id="2709383"/>
    <lineage>
        <taxon>Bacteria</taxon>
        <taxon>Pseudomonadati</taxon>
        <taxon>Pseudomonadota</taxon>
        <taxon>Betaproteobacteria</taxon>
        <taxon>Burkholderiales</taxon>
        <taxon>Oxalobacteraceae</taxon>
        <taxon>Noviherbaspirillum</taxon>
    </lineage>
</organism>
<protein>
    <submittedName>
        <fullName evidence="1">Uncharacterized protein</fullName>
    </submittedName>
</protein>
<dbReference type="Proteomes" id="UP000482155">
    <property type="component" value="Unassembled WGS sequence"/>
</dbReference>
<name>A0A6B3SNF6_9BURK</name>
<dbReference type="RefSeq" id="WP_163964323.1">
    <property type="nucleotide sequence ID" value="NZ_JAAIVB010000046.1"/>
</dbReference>
<sequence>MEKSESGYEPRITPLTHERAFVEGRVADEQMTPPENGGWNVESQRFDPVRNYRQLNRFDYDDKRFLFLPLWHLFLDAFTAGAEAGYVSRENWKRAFVFSNDWLALGNDLLHGNPGWLNERHRHALWISMFSGRESELSLTCYQEVGEYLIGRVDWEIPAQRLVLLQKSDRTE</sequence>
<accession>A0A6B3SNF6</accession>
<evidence type="ECO:0000313" key="2">
    <source>
        <dbReference type="Proteomes" id="UP000482155"/>
    </source>
</evidence>
<dbReference type="EMBL" id="JAAIVB010000046">
    <property type="protein sequence ID" value="NEX62261.1"/>
    <property type="molecule type" value="Genomic_DNA"/>
</dbReference>
<proteinExistence type="predicted"/>
<keyword evidence="2" id="KW-1185">Reference proteome</keyword>